<dbReference type="EMBL" id="CP163431">
    <property type="protein sequence ID" value="XDQ07522.1"/>
    <property type="molecule type" value="Genomic_DNA"/>
</dbReference>
<accession>A0AB39MNE4</accession>
<name>A0AB39MNE4_9ACTN</name>
<dbReference type="GO" id="GO:0016740">
    <property type="term" value="F:transferase activity"/>
    <property type="evidence" value="ECO:0007669"/>
    <property type="project" value="InterPro"/>
</dbReference>
<dbReference type="CDD" id="cd13931">
    <property type="entry name" value="PT-CloQ_NphB"/>
    <property type="match status" value="1"/>
</dbReference>
<dbReference type="SUPFAM" id="SSF143492">
    <property type="entry name" value="Prenyltransferase-like"/>
    <property type="match status" value="1"/>
</dbReference>
<gene>
    <name evidence="1" type="ORF">AB5J58_48380</name>
</gene>
<evidence type="ECO:0000313" key="1">
    <source>
        <dbReference type="EMBL" id="XDQ07522.1"/>
    </source>
</evidence>
<dbReference type="InterPro" id="IPR036239">
    <property type="entry name" value="PrenylTrfase-like_sf"/>
</dbReference>
<reference evidence="1" key="1">
    <citation type="submission" date="2024-07" db="EMBL/GenBank/DDBJ databases">
        <authorList>
            <person name="Yu S.T."/>
        </authorList>
    </citation>
    <scope>NUCLEOTIDE SEQUENCE</scope>
    <source>
        <strain evidence="1">R08</strain>
    </source>
</reference>
<sequence length="306" mass="33184">MSADIDAEKLYSAIEESARLVGAPCSRDKVRPVLDAFGGTFDNAMVVFSVLTGQHHAGQLDYCFTISPDITDPYATALASGLTEETGHPVASLLAELHAQDWDITEHFTDCSAVSGFKKIYAHFPRDLQKVTTLAALPSMPPAVTANLGLFARHGLDEVAMTGIDYRSRTVSLYFQFTEHSSPPPSTLAALLREIGLPPASEGMLEFAAGSFRANVTLGWDSPDIARVAFAPPLGPGLDLAKIPAPAEAPLQHFARAAPRAYTGERMNLFAVKWLPTGEFLEICSYYRLPAAYEPVRLMHTRTPHP</sequence>
<organism evidence="1">
    <name type="scientific">Streptomyces sp. R08</name>
    <dbReference type="NCBI Taxonomy" id="3238624"/>
    <lineage>
        <taxon>Bacteria</taxon>
        <taxon>Bacillati</taxon>
        <taxon>Actinomycetota</taxon>
        <taxon>Actinomycetes</taxon>
        <taxon>Kitasatosporales</taxon>
        <taxon>Streptomycetaceae</taxon>
        <taxon>Streptomyces</taxon>
    </lineage>
</organism>
<protein>
    <submittedName>
        <fullName evidence="1">Aromatic prenyltransferase</fullName>
    </submittedName>
</protein>
<dbReference type="Pfam" id="PF11468">
    <property type="entry name" value="PTase_Orf2"/>
    <property type="match status" value="1"/>
</dbReference>
<dbReference type="InterPro" id="IPR020965">
    <property type="entry name" value="Prenyltransferase_CloQ"/>
</dbReference>
<dbReference type="RefSeq" id="WP_369192298.1">
    <property type="nucleotide sequence ID" value="NZ_CP163431.1"/>
</dbReference>
<dbReference type="AlphaFoldDB" id="A0AB39MNE4"/>
<proteinExistence type="predicted"/>